<dbReference type="OrthoDB" id="538223at2759"/>
<dbReference type="Gene3D" id="1.20.960.50">
    <property type="entry name" value="Cleavage stimulation factor subunit 1, dimerisation domain"/>
    <property type="match status" value="1"/>
</dbReference>
<feature type="repeat" description="WD" evidence="7">
    <location>
        <begin position="106"/>
        <end position="147"/>
    </location>
</feature>
<dbReference type="PANTHER" id="PTHR44133:SF2">
    <property type="entry name" value="CLEAVAGE STIMULATION FACTOR SUBUNIT 1"/>
    <property type="match status" value="1"/>
</dbReference>
<dbReference type="PROSITE" id="PS00678">
    <property type="entry name" value="WD_REPEATS_1"/>
    <property type="match status" value="1"/>
</dbReference>
<dbReference type="GO" id="GO:0005848">
    <property type="term" value="C:mRNA cleavage stimulating factor complex"/>
    <property type="evidence" value="ECO:0007669"/>
    <property type="project" value="InterPro"/>
</dbReference>
<dbReference type="InterPro" id="IPR044633">
    <property type="entry name" value="CstF1-like"/>
</dbReference>
<dbReference type="PROSITE" id="PS50082">
    <property type="entry name" value="WD_REPEATS_2"/>
    <property type="match status" value="5"/>
</dbReference>
<keyword evidence="5" id="KW-0539">Nucleus</keyword>
<dbReference type="InterPro" id="IPR015943">
    <property type="entry name" value="WD40/YVTN_repeat-like_dom_sf"/>
</dbReference>
<keyword evidence="4" id="KW-0677">Repeat</keyword>
<dbReference type="EMBL" id="JANBTX010000009">
    <property type="protein sequence ID" value="KAJ2690617.1"/>
    <property type="molecule type" value="Genomic_DNA"/>
</dbReference>
<organism evidence="8 9">
    <name type="scientific">Coemansia spiralis</name>
    <dbReference type="NCBI Taxonomy" id="417178"/>
    <lineage>
        <taxon>Eukaryota</taxon>
        <taxon>Fungi</taxon>
        <taxon>Fungi incertae sedis</taxon>
        <taxon>Zoopagomycota</taxon>
        <taxon>Kickxellomycotina</taxon>
        <taxon>Kickxellomycetes</taxon>
        <taxon>Kickxellales</taxon>
        <taxon>Kickxellaceae</taxon>
        <taxon>Coemansia</taxon>
    </lineage>
</organism>
<dbReference type="GO" id="GO:0031124">
    <property type="term" value="P:mRNA 3'-end processing"/>
    <property type="evidence" value="ECO:0007669"/>
    <property type="project" value="InterPro"/>
</dbReference>
<dbReference type="PANTHER" id="PTHR44133">
    <property type="entry name" value="CLEAVAGE STIMULATION FACTOR SUBUNIT 1"/>
    <property type="match status" value="1"/>
</dbReference>
<dbReference type="Pfam" id="PF00400">
    <property type="entry name" value="WD40"/>
    <property type="match status" value="6"/>
</dbReference>
<evidence type="ECO:0000256" key="7">
    <source>
        <dbReference type="PROSITE-ProRule" id="PRU00221"/>
    </source>
</evidence>
<gene>
    <name evidence="8" type="ORF">IWW39_000558</name>
</gene>
<dbReference type="GO" id="GO:0003723">
    <property type="term" value="F:RNA binding"/>
    <property type="evidence" value="ECO:0007669"/>
    <property type="project" value="TreeGrafter"/>
</dbReference>
<comment type="caution">
    <text evidence="8">The sequence shown here is derived from an EMBL/GenBank/DDBJ whole genome shotgun (WGS) entry which is preliminary data.</text>
</comment>
<keyword evidence="2 7" id="KW-0853">WD repeat</keyword>
<reference evidence="8" key="1">
    <citation type="submission" date="2022-07" db="EMBL/GenBank/DDBJ databases">
        <title>Phylogenomic reconstructions and comparative analyses of Kickxellomycotina fungi.</title>
        <authorList>
            <person name="Reynolds N.K."/>
            <person name="Stajich J.E."/>
            <person name="Barry K."/>
            <person name="Grigoriev I.V."/>
            <person name="Crous P."/>
            <person name="Smith M.E."/>
        </authorList>
    </citation>
    <scope>NUCLEOTIDE SEQUENCE</scope>
    <source>
        <strain evidence="8">CBS 109367</strain>
    </source>
</reference>
<dbReference type="AlphaFoldDB" id="A0A9W8L696"/>
<feature type="repeat" description="WD" evidence="7">
    <location>
        <begin position="380"/>
        <end position="416"/>
    </location>
</feature>
<evidence type="ECO:0000256" key="2">
    <source>
        <dbReference type="ARBA" id="ARBA00022574"/>
    </source>
</evidence>
<dbReference type="Gene3D" id="2.130.10.10">
    <property type="entry name" value="YVTN repeat-like/Quinoprotein amine dehydrogenase"/>
    <property type="match status" value="1"/>
</dbReference>
<dbReference type="SUPFAM" id="SSF50978">
    <property type="entry name" value="WD40 repeat-like"/>
    <property type="match status" value="1"/>
</dbReference>
<evidence type="ECO:0000256" key="1">
    <source>
        <dbReference type="ARBA" id="ARBA00004123"/>
    </source>
</evidence>
<feature type="repeat" description="WD" evidence="7">
    <location>
        <begin position="161"/>
        <end position="202"/>
    </location>
</feature>
<dbReference type="InterPro" id="IPR038184">
    <property type="entry name" value="CSTF1_dimer_sf"/>
</dbReference>
<sequence length="416" mass="44082">MEPAAGVTREEIIRLMLCQLSAYGYSSLSQAIATHTKVPMTTESNSRLSELVSAGLQSESRRLGGDVEGDAEMGAEHHEETGGLDLGRAAHSGAAATMPRYSTWYMTRHKGAATTAAFSRDGRYIATGSVDTSLKLIEVDRVRCPLTGMARPEDKPVIRTLYHHTAEITGVAFHPNGLVLASCSVDRTIKLFDLSAAYGKHSFQSMKDNHAYRSIAFHPSGEYLAAGGDGCEVRVYNVSTGKAYLLGSGAQHSAGITGVGYASSGALVSSSSRDGSVKLWDGATGKCVRTLDRAHGGQAVTAVAFSQNSKYVLTTGLDSRVCLWDVGSGRLMHAYEGATLNSPSSGAVFSCDDSLVLVADSRLNDIVSWDAVSGNLVARSAQHKQLITCIAPSPVAPAFMTCSADECVRFWSPDDV</sequence>
<evidence type="ECO:0000256" key="5">
    <source>
        <dbReference type="ARBA" id="ARBA00023242"/>
    </source>
</evidence>
<keyword evidence="3" id="KW-0507">mRNA processing</keyword>
<accession>A0A9W8L696</accession>
<dbReference type="CDD" id="cd00200">
    <property type="entry name" value="WD40"/>
    <property type="match status" value="1"/>
</dbReference>
<feature type="repeat" description="WD" evidence="7">
    <location>
        <begin position="249"/>
        <end position="290"/>
    </location>
</feature>
<evidence type="ECO:0000256" key="6">
    <source>
        <dbReference type="ARBA" id="ARBA00029851"/>
    </source>
</evidence>
<evidence type="ECO:0000313" key="8">
    <source>
        <dbReference type="EMBL" id="KAJ2690617.1"/>
    </source>
</evidence>
<evidence type="ECO:0000256" key="3">
    <source>
        <dbReference type="ARBA" id="ARBA00022664"/>
    </source>
</evidence>
<dbReference type="InterPro" id="IPR036322">
    <property type="entry name" value="WD40_repeat_dom_sf"/>
</dbReference>
<protein>
    <recommendedName>
        <fullName evidence="6">Cleavage stimulation factor 50 kDa subunit</fullName>
    </recommendedName>
</protein>
<dbReference type="PROSITE" id="PS50294">
    <property type="entry name" value="WD_REPEATS_REGION"/>
    <property type="match status" value="3"/>
</dbReference>
<dbReference type="InterPro" id="IPR019775">
    <property type="entry name" value="WD40_repeat_CS"/>
</dbReference>
<dbReference type="SMART" id="SM00320">
    <property type="entry name" value="WD40"/>
    <property type="match status" value="6"/>
</dbReference>
<comment type="subcellular location">
    <subcellularLocation>
        <location evidence="1">Nucleus</location>
    </subcellularLocation>
</comment>
<dbReference type="InterPro" id="IPR001680">
    <property type="entry name" value="WD40_rpt"/>
</dbReference>
<dbReference type="Proteomes" id="UP001151516">
    <property type="component" value="Unassembled WGS sequence"/>
</dbReference>
<evidence type="ECO:0000256" key="4">
    <source>
        <dbReference type="ARBA" id="ARBA00022737"/>
    </source>
</evidence>
<proteinExistence type="predicted"/>
<feature type="repeat" description="WD" evidence="7">
    <location>
        <begin position="300"/>
        <end position="334"/>
    </location>
</feature>
<keyword evidence="9" id="KW-1185">Reference proteome</keyword>
<name>A0A9W8L696_9FUNG</name>
<evidence type="ECO:0000313" key="9">
    <source>
        <dbReference type="Proteomes" id="UP001151516"/>
    </source>
</evidence>